<reference evidence="2 3" key="1">
    <citation type="submission" date="2011-11" db="EMBL/GenBank/DDBJ databases">
        <title>The Genome Sequence of Fusarium oxysporum PHW815.</title>
        <authorList>
            <consortium name="The Broad Institute Genome Sequencing Platform"/>
            <person name="Ma L.-J."/>
            <person name="Gale L.R."/>
            <person name="Schwartz D.C."/>
            <person name="Zhou S."/>
            <person name="Corby-Kistler H."/>
            <person name="Young S.K."/>
            <person name="Zeng Q."/>
            <person name="Gargeya S."/>
            <person name="Fitzgerald M."/>
            <person name="Haas B."/>
            <person name="Abouelleil A."/>
            <person name="Alvarado L."/>
            <person name="Arachchi H.M."/>
            <person name="Berlin A."/>
            <person name="Brown A."/>
            <person name="Chapman S.B."/>
            <person name="Chen Z."/>
            <person name="Dunbar C."/>
            <person name="Freedman E."/>
            <person name="Gearin G."/>
            <person name="Goldberg J."/>
            <person name="Griggs A."/>
            <person name="Gujja S."/>
            <person name="Heiman D."/>
            <person name="Howarth C."/>
            <person name="Larson L."/>
            <person name="Lui A."/>
            <person name="MacDonald P.J.P."/>
            <person name="Montmayeur A."/>
            <person name="Murphy C."/>
            <person name="Neiman D."/>
            <person name="Pearson M."/>
            <person name="Priest M."/>
            <person name="Roberts A."/>
            <person name="Saif S."/>
            <person name="Shea T."/>
            <person name="Shenoy N."/>
            <person name="Sisk P."/>
            <person name="Stolte C."/>
            <person name="Sykes S."/>
            <person name="Wortman J."/>
            <person name="Nusbaum C."/>
            <person name="Birren B."/>
        </authorList>
    </citation>
    <scope>NUCLEOTIDE SEQUENCE [LARGE SCALE GENOMIC DNA]</scope>
    <source>
        <strain evidence="2 3">54005</strain>
    </source>
</reference>
<evidence type="ECO:0000313" key="3">
    <source>
        <dbReference type="Proteomes" id="UP000030663"/>
    </source>
</evidence>
<dbReference type="AlphaFoldDB" id="X0DMS7"/>
<dbReference type="EMBL" id="JH658366">
    <property type="protein sequence ID" value="EXK95652.1"/>
    <property type="molecule type" value="Genomic_DNA"/>
</dbReference>
<gene>
    <name evidence="2" type="ORF">FOQG_04202</name>
</gene>
<keyword evidence="3" id="KW-1185">Reference proteome</keyword>
<organism evidence="2 3">
    <name type="scientific">Fusarium oxysporum f. sp. raphani 54005</name>
    <dbReference type="NCBI Taxonomy" id="1089458"/>
    <lineage>
        <taxon>Eukaryota</taxon>
        <taxon>Fungi</taxon>
        <taxon>Dikarya</taxon>
        <taxon>Ascomycota</taxon>
        <taxon>Pezizomycotina</taxon>
        <taxon>Sordariomycetes</taxon>
        <taxon>Hypocreomycetidae</taxon>
        <taxon>Hypocreales</taxon>
        <taxon>Nectriaceae</taxon>
        <taxon>Fusarium</taxon>
        <taxon>Fusarium oxysporum species complex</taxon>
    </lineage>
</organism>
<evidence type="ECO:0000256" key="1">
    <source>
        <dbReference type="SAM" id="MobiDB-lite"/>
    </source>
</evidence>
<name>X0DMS7_FUSOX</name>
<feature type="region of interest" description="Disordered" evidence="1">
    <location>
        <begin position="62"/>
        <end position="84"/>
    </location>
</feature>
<dbReference type="HOGENOM" id="CLU_2277661_0_0_1"/>
<proteinExistence type="predicted"/>
<accession>X0DMS7</accession>
<dbReference type="Proteomes" id="UP000030663">
    <property type="component" value="Unassembled WGS sequence"/>
</dbReference>
<evidence type="ECO:0000313" key="2">
    <source>
        <dbReference type="EMBL" id="EXK95652.1"/>
    </source>
</evidence>
<protein>
    <submittedName>
        <fullName evidence="2">Uncharacterized protein</fullName>
    </submittedName>
</protein>
<sequence>MTGREATEIPMVASRDNRLVLSRMSPVSLEKAGGTGSRRLRSSRALDEKYPMLLVFRPRSSSRVTLQHTDRPDQLTDASFEENQPPLLVPERQLLVRGRDSF</sequence>